<proteinExistence type="predicted"/>
<dbReference type="EMBL" id="OAPG01000019">
    <property type="protein sequence ID" value="SNX87388.1"/>
    <property type="molecule type" value="Genomic_DNA"/>
</dbReference>
<comment type="caution">
    <text evidence="1">The sequence shown here is derived from an EMBL/GenBank/DDBJ whole genome shotgun (WGS) entry which is preliminary data.</text>
</comment>
<keyword evidence="2" id="KW-1185">Reference proteome</keyword>
<protein>
    <submittedName>
        <fullName evidence="1">Uncharacterized protein</fullName>
    </submittedName>
</protein>
<dbReference type="AlphaFoldDB" id="A0AAJ5C8A9"/>
<evidence type="ECO:0000313" key="1">
    <source>
        <dbReference type="EMBL" id="SNX87388.1"/>
    </source>
</evidence>
<gene>
    <name evidence="1" type="ORF">MEPE_06098</name>
</gene>
<organism evidence="1 2">
    <name type="scientific">Melanopsichium pennsylvanicum</name>
    <dbReference type="NCBI Taxonomy" id="63383"/>
    <lineage>
        <taxon>Eukaryota</taxon>
        <taxon>Fungi</taxon>
        <taxon>Dikarya</taxon>
        <taxon>Basidiomycota</taxon>
        <taxon>Ustilaginomycotina</taxon>
        <taxon>Ustilaginomycetes</taxon>
        <taxon>Ustilaginales</taxon>
        <taxon>Ustilaginaceae</taxon>
        <taxon>Melanopsichium</taxon>
    </lineage>
</organism>
<reference evidence="1" key="1">
    <citation type="submission" date="2023-10" db="EMBL/GenBank/DDBJ databases">
        <authorList>
            <person name="Guldener U."/>
        </authorList>
    </citation>
    <scope>NUCLEOTIDE SEQUENCE</scope>
    <source>
        <strain evidence="1">Mp4</strain>
    </source>
</reference>
<evidence type="ECO:0000313" key="2">
    <source>
        <dbReference type="Proteomes" id="UP001294444"/>
    </source>
</evidence>
<accession>A0AAJ5C8A9</accession>
<name>A0AAJ5C8A9_9BASI</name>
<sequence length="277" mass="31700">MIFHCRCTVCVQWTLFIFTGEIRRALSRKMAHESCGGESATSDTYEEVFLLDKWIKAVTYLSTLHLSFVHLLQFPKLSSLCHNLFVMRFITALLPSLALLSFSDIFSNVFAAQFEFFDSPVHNLPHLRNSLQNALRAPNTLQIQRFPEANIRNIATNSRPIRQHEFVQLFQATEDDSRTFIYLDPQVYYARSHIVVAYPPRHPHNIRDAADELTFAIISAPRGRTRNVPIHIHGYVKAKGVHGIQAGLPARNFRLDRDVFNVGDVISKNELVRLVNA</sequence>
<dbReference type="Proteomes" id="UP001294444">
    <property type="component" value="Unassembled WGS sequence"/>
</dbReference>